<feature type="compositionally biased region" description="Basic residues" evidence="1">
    <location>
        <begin position="57"/>
        <end position="66"/>
    </location>
</feature>
<feature type="compositionally biased region" description="Basic residues" evidence="1">
    <location>
        <begin position="197"/>
        <end position="207"/>
    </location>
</feature>
<feature type="region of interest" description="Disordered" evidence="1">
    <location>
        <begin position="1"/>
        <end position="234"/>
    </location>
</feature>
<protein>
    <submittedName>
        <fullName evidence="2">Uncharacterized protein</fullName>
    </submittedName>
</protein>
<comment type="caution">
    <text evidence="2">The sequence shown here is derived from an EMBL/GenBank/DDBJ whole genome shotgun (WGS) entry which is preliminary data.</text>
</comment>
<reference evidence="2" key="1">
    <citation type="submission" date="2022-08" db="EMBL/GenBank/DDBJ databases">
        <authorList>
            <consortium name="DOE Joint Genome Institute"/>
            <person name="Min B."/>
            <person name="Riley R."/>
            <person name="Sierra-Patev S."/>
            <person name="Naranjo-Ortiz M."/>
            <person name="Looney B."/>
            <person name="Konkel Z."/>
            <person name="Slot J.C."/>
            <person name="Sakamoto Y."/>
            <person name="Steenwyk J.L."/>
            <person name="Rokas A."/>
            <person name="Carro J."/>
            <person name="Camarero S."/>
            <person name="Ferreira P."/>
            <person name="Molpeceres G."/>
            <person name="Ruiz-Duenas F.J."/>
            <person name="Serrano A."/>
            <person name="Henrissat B."/>
            <person name="Drula E."/>
            <person name="Hughes K.W."/>
            <person name="Mata J.L."/>
            <person name="Ishikawa N.K."/>
            <person name="Vargas-Isla R."/>
            <person name="Ushijima S."/>
            <person name="Smith C.A."/>
            <person name="Ahrendt S."/>
            <person name="Andreopoulos W."/>
            <person name="He G."/>
            <person name="Labutti K."/>
            <person name="Lipzen A."/>
            <person name="Ng V."/>
            <person name="Sandor L."/>
            <person name="Barry K."/>
            <person name="Martinez A.T."/>
            <person name="Xiao Y."/>
            <person name="Gibbons J.G."/>
            <person name="Terashima K."/>
            <person name="Hibbett D.S."/>
            <person name="Grigoriev I.V."/>
        </authorList>
    </citation>
    <scope>NUCLEOTIDE SEQUENCE</scope>
    <source>
        <strain evidence="2">TFB9207</strain>
    </source>
</reference>
<keyword evidence="3" id="KW-1185">Reference proteome</keyword>
<dbReference type="EMBL" id="MU807158">
    <property type="protein sequence ID" value="KAJ3831921.1"/>
    <property type="molecule type" value="Genomic_DNA"/>
</dbReference>
<evidence type="ECO:0000313" key="2">
    <source>
        <dbReference type="EMBL" id="KAJ3831921.1"/>
    </source>
</evidence>
<evidence type="ECO:0000313" key="3">
    <source>
        <dbReference type="Proteomes" id="UP001163846"/>
    </source>
</evidence>
<accession>A0AA38NWN8</accession>
<feature type="compositionally biased region" description="Low complexity" evidence="1">
    <location>
        <begin position="166"/>
        <end position="182"/>
    </location>
</feature>
<proteinExistence type="predicted"/>
<name>A0AA38NWN8_9AGAR</name>
<evidence type="ECO:0000256" key="1">
    <source>
        <dbReference type="SAM" id="MobiDB-lite"/>
    </source>
</evidence>
<feature type="compositionally biased region" description="Basic and acidic residues" evidence="1">
    <location>
        <begin position="209"/>
        <end position="222"/>
    </location>
</feature>
<feature type="compositionally biased region" description="Basic and acidic residues" evidence="1">
    <location>
        <begin position="67"/>
        <end position="122"/>
    </location>
</feature>
<dbReference type="Proteomes" id="UP001163846">
    <property type="component" value="Unassembled WGS sequence"/>
</dbReference>
<feature type="compositionally biased region" description="Basic and acidic residues" evidence="1">
    <location>
        <begin position="130"/>
        <end position="142"/>
    </location>
</feature>
<organism evidence="2 3">
    <name type="scientific">Lentinula raphanica</name>
    <dbReference type="NCBI Taxonomy" id="153919"/>
    <lineage>
        <taxon>Eukaryota</taxon>
        <taxon>Fungi</taxon>
        <taxon>Dikarya</taxon>
        <taxon>Basidiomycota</taxon>
        <taxon>Agaricomycotina</taxon>
        <taxon>Agaricomycetes</taxon>
        <taxon>Agaricomycetidae</taxon>
        <taxon>Agaricales</taxon>
        <taxon>Marasmiineae</taxon>
        <taxon>Omphalotaceae</taxon>
        <taxon>Lentinula</taxon>
    </lineage>
</organism>
<gene>
    <name evidence="2" type="ORF">F5878DRAFT_667049</name>
</gene>
<dbReference type="AlphaFoldDB" id="A0AA38NWN8"/>
<sequence>MFSPRMSDTEPNAVPPKDNADAMIPPIEDGDVVVPPKDVADVVDSMTEKRTGNQAAKARKKARQNQRKKDLLDEAEARRVDAENTQRRIDEAVHDEVHKQQALEAKEQRERDIERERKRVADENASLAAENERKKRKLDLARRGLSTSVSPRKEIDSVPGPSMADPTVSSTVPAVASSSSSPQKGVVGTRMTTGGKPPRKAVSKGKSARALEKERADDHGEDPVNSDIEMGANL</sequence>